<accession>D5EKU1</accession>
<dbReference type="AlphaFoldDB" id="D5EKU1"/>
<dbReference type="HOGENOM" id="CLU_097190_0_0_0"/>
<gene>
    <name evidence="2" type="ordered locus">Caka_1980</name>
</gene>
<dbReference type="Pfam" id="PF11984">
    <property type="entry name" value="DUF3485"/>
    <property type="match status" value="1"/>
</dbReference>
<feature type="domain" description="Methanolan biosynthesis EpsI" evidence="1">
    <location>
        <begin position="8"/>
        <end position="163"/>
    </location>
</feature>
<sequence length="228" mass="25423">MKKLIIIAGFLLLASALGLRAYFEIVPPPEPTLNGYLSDIVPSSIDGWIVKELDMANTPEASARVEDFLRLDDAIFRVYEKGNTFIGLYIAYWKPGTASYRWAGAHTPDTCWVQSGWTCDEREYSVPFSYESTDFVPAEYGIYSKDGSAQSVYFWHLVGGESMSYKQHGGHSILGALDDIKAHGLNLRKEQFFIRLSSNKDLETLKQTSGFDQILDSLIAIGLSGTIE</sequence>
<dbReference type="Proteomes" id="UP000000925">
    <property type="component" value="Chromosome"/>
</dbReference>
<dbReference type="STRING" id="583355.Caka_1980"/>
<evidence type="ECO:0000313" key="2">
    <source>
        <dbReference type="EMBL" id="ADE54998.1"/>
    </source>
</evidence>
<dbReference type="eggNOG" id="ENOG50322QY">
    <property type="taxonomic scope" value="Bacteria"/>
</dbReference>
<keyword evidence="3" id="KW-1185">Reference proteome</keyword>
<dbReference type="OrthoDB" id="179487at2"/>
<proteinExistence type="predicted"/>
<name>D5EKU1_CORAD</name>
<organism evidence="2 3">
    <name type="scientific">Coraliomargarita akajimensis (strain DSM 45221 / IAM 15411 / JCM 23193 / KCTC 12865 / 04OKA010-24)</name>
    <dbReference type="NCBI Taxonomy" id="583355"/>
    <lineage>
        <taxon>Bacteria</taxon>
        <taxon>Pseudomonadati</taxon>
        <taxon>Verrucomicrobiota</taxon>
        <taxon>Opitutia</taxon>
        <taxon>Puniceicoccales</taxon>
        <taxon>Coraliomargaritaceae</taxon>
        <taxon>Coraliomargarita</taxon>
    </lineage>
</organism>
<evidence type="ECO:0000259" key="1">
    <source>
        <dbReference type="Pfam" id="PF11984"/>
    </source>
</evidence>
<evidence type="ECO:0000313" key="3">
    <source>
        <dbReference type="Proteomes" id="UP000000925"/>
    </source>
</evidence>
<dbReference type="InterPro" id="IPR014263">
    <property type="entry name" value="Methanolan_biosynth_EpsI"/>
</dbReference>
<reference evidence="2 3" key="1">
    <citation type="journal article" date="2010" name="Stand. Genomic Sci.">
        <title>Complete genome sequence of Coraliomargarita akajimensis type strain (04OKA010-24).</title>
        <authorList>
            <person name="Mavromatis K."/>
            <person name="Abt B."/>
            <person name="Brambilla E."/>
            <person name="Lapidus A."/>
            <person name="Copeland A."/>
            <person name="Deshpande S."/>
            <person name="Nolan M."/>
            <person name="Lucas S."/>
            <person name="Tice H."/>
            <person name="Cheng J.F."/>
            <person name="Han C."/>
            <person name="Detter J.C."/>
            <person name="Woyke T."/>
            <person name="Goodwin L."/>
            <person name="Pitluck S."/>
            <person name="Held B."/>
            <person name="Brettin T."/>
            <person name="Tapia R."/>
            <person name="Ivanova N."/>
            <person name="Mikhailova N."/>
            <person name="Pati A."/>
            <person name="Liolios K."/>
            <person name="Chen A."/>
            <person name="Palaniappan K."/>
            <person name="Land M."/>
            <person name="Hauser L."/>
            <person name="Chang Y.J."/>
            <person name="Jeffries C.D."/>
            <person name="Rohde M."/>
            <person name="Goker M."/>
            <person name="Bristow J."/>
            <person name="Eisen J.A."/>
            <person name="Markowitz V."/>
            <person name="Hugenholtz P."/>
            <person name="Klenk H.P."/>
            <person name="Kyrpides N.C."/>
        </authorList>
    </citation>
    <scope>NUCLEOTIDE SEQUENCE [LARGE SCALE GENOMIC DNA]</scope>
    <source>
        <strain evidence="3">DSM 45221 / IAM 15411 / JCM 23193 / KCTC 12865</strain>
    </source>
</reference>
<protein>
    <recommendedName>
        <fullName evidence="1">Methanolan biosynthesis EpsI domain-containing protein</fullName>
    </recommendedName>
</protein>
<dbReference type="KEGG" id="caa:Caka_1980"/>
<dbReference type="RefSeq" id="WP_013043720.1">
    <property type="nucleotide sequence ID" value="NC_014008.1"/>
</dbReference>
<dbReference type="EMBL" id="CP001998">
    <property type="protein sequence ID" value="ADE54998.1"/>
    <property type="molecule type" value="Genomic_DNA"/>
</dbReference>